<evidence type="ECO:0008006" key="3">
    <source>
        <dbReference type="Google" id="ProtNLM"/>
    </source>
</evidence>
<protein>
    <recommendedName>
        <fullName evidence="3">FAR1 domain-containing protein</fullName>
    </recommendedName>
</protein>
<dbReference type="EnsemblPlants" id="AET4Gv20738100.2">
    <property type="protein sequence ID" value="AET4Gv20738100.2"/>
    <property type="gene ID" value="AET4Gv20738100"/>
</dbReference>
<dbReference type="Gramene" id="AET4Gv20738100.2">
    <property type="protein sequence ID" value="AET4Gv20738100.2"/>
    <property type="gene ID" value="AET4Gv20738100"/>
</dbReference>
<reference evidence="1" key="3">
    <citation type="journal article" date="2017" name="Nature">
        <title>Genome sequence of the progenitor of the wheat D genome Aegilops tauschii.</title>
        <authorList>
            <person name="Luo M.C."/>
            <person name="Gu Y.Q."/>
            <person name="Puiu D."/>
            <person name="Wang H."/>
            <person name="Twardziok S.O."/>
            <person name="Deal K.R."/>
            <person name="Huo N."/>
            <person name="Zhu T."/>
            <person name="Wang L."/>
            <person name="Wang Y."/>
            <person name="McGuire P.E."/>
            <person name="Liu S."/>
            <person name="Long H."/>
            <person name="Ramasamy R.K."/>
            <person name="Rodriguez J.C."/>
            <person name="Van S.L."/>
            <person name="Yuan L."/>
            <person name="Wang Z."/>
            <person name="Xia Z."/>
            <person name="Xiao L."/>
            <person name="Anderson O.D."/>
            <person name="Ouyang S."/>
            <person name="Liang Y."/>
            <person name="Zimin A.V."/>
            <person name="Pertea G."/>
            <person name="Qi P."/>
            <person name="Bennetzen J.L."/>
            <person name="Dai X."/>
            <person name="Dawson M.W."/>
            <person name="Muller H.G."/>
            <person name="Kugler K."/>
            <person name="Rivarola-Duarte L."/>
            <person name="Spannagl M."/>
            <person name="Mayer K.F.X."/>
            <person name="Lu F.H."/>
            <person name="Bevan M.W."/>
            <person name="Leroy P."/>
            <person name="Li P."/>
            <person name="You F.M."/>
            <person name="Sun Q."/>
            <person name="Liu Z."/>
            <person name="Lyons E."/>
            <person name="Wicker T."/>
            <person name="Salzberg S.L."/>
            <person name="Devos K.M."/>
            <person name="Dvorak J."/>
        </authorList>
    </citation>
    <scope>NUCLEOTIDE SEQUENCE [LARGE SCALE GENOMIC DNA]</scope>
    <source>
        <strain evidence="1">cv. AL8/78</strain>
    </source>
</reference>
<reference evidence="2" key="1">
    <citation type="journal article" date="2014" name="Science">
        <title>Ancient hybridizations among the ancestral genomes of bread wheat.</title>
        <authorList>
            <consortium name="International Wheat Genome Sequencing Consortium,"/>
            <person name="Marcussen T."/>
            <person name="Sandve S.R."/>
            <person name="Heier L."/>
            <person name="Spannagl M."/>
            <person name="Pfeifer M."/>
            <person name="Jakobsen K.S."/>
            <person name="Wulff B.B."/>
            <person name="Steuernagel B."/>
            <person name="Mayer K.F."/>
            <person name="Olsen O.A."/>
        </authorList>
    </citation>
    <scope>NUCLEOTIDE SEQUENCE [LARGE SCALE GENOMIC DNA]</scope>
    <source>
        <strain evidence="2">cv. AL8/78</strain>
    </source>
</reference>
<name>A0A453IZM3_AEGTS</name>
<dbReference type="PANTHER" id="PTHR47482:SF24">
    <property type="entry name" value="PROTEIN FAR1-RELATED SEQUENCE"/>
    <property type="match status" value="1"/>
</dbReference>
<evidence type="ECO:0000313" key="2">
    <source>
        <dbReference type="Proteomes" id="UP000015105"/>
    </source>
</evidence>
<dbReference type="Proteomes" id="UP000015105">
    <property type="component" value="Chromosome 4D"/>
</dbReference>
<organism evidence="1 2">
    <name type="scientific">Aegilops tauschii subsp. strangulata</name>
    <name type="common">Goatgrass</name>
    <dbReference type="NCBI Taxonomy" id="200361"/>
    <lineage>
        <taxon>Eukaryota</taxon>
        <taxon>Viridiplantae</taxon>
        <taxon>Streptophyta</taxon>
        <taxon>Embryophyta</taxon>
        <taxon>Tracheophyta</taxon>
        <taxon>Spermatophyta</taxon>
        <taxon>Magnoliopsida</taxon>
        <taxon>Liliopsida</taxon>
        <taxon>Poales</taxon>
        <taxon>Poaceae</taxon>
        <taxon>BOP clade</taxon>
        <taxon>Pooideae</taxon>
        <taxon>Triticodae</taxon>
        <taxon>Triticeae</taxon>
        <taxon>Triticinae</taxon>
        <taxon>Aegilops</taxon>
    </lineage>
</organism>
<keyword evidence="2" id="KW-1185">Reference proteome</keyword>
<dbReference type="AlphaFoldDB" id="A0A453IZM3"/>
<reference evidence="1" key="5">
    <citation type="journal article" date="2021" name="G3 (Bethesda)">
        <title>Aegilops tauschii genome assembly Aet v5.0 features greater sequence contiguity and improved annotation.</title>
        <authorList>
            <person name="Wang L."/>
            <person name="Zhu T."/>
            <person name="Rodriguez J.C."/>
            <person name="Deal K.R."/>
            <person name="Dubcovsky J."/>
            <person name="McGuire P.E."/>
            <person name="Lux T."/>
            <person name="Spannagl M."/>
            <person name="Mayer K.F.X."/>
            <person name="Baldrich P."/>
            <person name="Meyers B.C."/>
            <person name="Huo N."/>
            <person name="Gu Y.Q."/>
            <person name="Zhou H."/>
            <person name="Devos K.M."/>
            <person name="Bennetzen J.L."/>
            <person name="Unver T."/>
            <person name="Budak H."/>
            <person name="Gulick P.J."/>
            <person name="Galiba G."/>
            <person name="Kalapos B."/>
            <person name="Nelson D.R."/>
            <person name="Li P."/>
            <person name="You F.M."/>
            <person name="Luo M.C."/>
            <person name="Dvorak J."/>
        </authorList>
    </citation>
    <scope>NUCLEOTIDE SEQUENCE [LARGE SCALE GENOMIC DNA]</scope>
    <source>
        <strain evidence="1">cv. AL8/78</strain>
    </source>
</reference>
<reference evidence="2" key="2">
    <citation type="journal article" date="2017" name="Nat. Plants">
        <title>The Aegilops tauschii genome reveals multiple impacts of transposons.</title>
        <authorList>
            <person name="Zhao G."/>
            <person name="Zou C."/>
            <person name="Li K."/>
            <person name="Wang K."/>
            <person name="Li T."/>
            <person name="Gao L."/>
            <person name="Zhang X."/>
            <person name="Wang H."/>
            <person name="Yang Z."/>
            <person name="Liu X."/>
            <person name="Jiang W."/>
            <person name="Mao L."/>
            <person name="Kong X."/>
            <person name="Jiao Y."/>
            <person name="Jia J."/>
        </authorList>
    </citation>
    <scope>NUCLEOTIDE SEQUENCE [LARGE SCALE GENOMIC DNA]</scope>
    <source>
        <strain evidence="2">cv. AL8/78</strain>
    </source>
</reference>
<dbReference type="PANTHER" id="PTHR47482">
    <property type="entry name" value="OS11G0632001 PROTEIN"/>
    <property type="match status" value="1"/>
</dbReference>
<evidence type="ECO:0000313" key="1">
    <source>
        <dbReference type="EnsemblPlants" id="AET4Gv20738100.2"/>
    </source>
</evidence>
<accession>A0A453IZM3</accession>
<sequence>MVVKLIDGRWEVIYYVGEHNHKLVDKPSLKKYLRSHQGIPPEERAFLTHHHNCNLTTGENDLLAQSEG</sequence>
<proteinExistence type="predicted"/>
<reference evidence="1" key="4">
    <citation type="submission" date="2019-03" db="UniProtKB">
        <authorList>
            <consortium name="EnsemblPlants"/>
        </authorList>
    </citation>
    <scope>IDENTIFICATION</scope>
</reference>